<evidence type="ECO:0000313" key="3">
    <source>
        <dbReference type="EMBL" id="PJZ91178.1"/>
    </source>
</evidence>
<gene>
    <name evidence="2" type="ORF">CH379_009385</name>
    <name evidence="3" type="ORF">CH379_20110</name>
</gene>
<evidence type="ECO:0000313" key="2">
    <source>
        <dbReference type="EMBL" id="MDV6235838.1"/>
    </source>
</evidence>
<dbReference type="AlphaFoldDB" id="A0A2N0BM48"/>
<evidence type="ECO:0000313" key="4">
    <source>
        <dbReference type="Proteomes" id="UP000232122"/>
    </source>
</evidence>
<dbReference type="EMBL" id="NPEF02000010">
    <property type="protein sequence ID" value="MDV6235838.1"/>
    <property type="molecule type" value="Genomic_DNA"/>
</dbReference>
<accession>A0A2N0BM48</accession>
<reference evidence="3" key="1">
    <citation type="submission" date="2017-07" db="EMBL/GenBank/DDBJ databases">
        <title>Leptospira spp. isolated from tropical soils.</title>
        <authorList>
            <person name="Thibeaux R."/>
            <person name="Iraola G."/>
            <person name="Ferres I."/>
            <person name="Bierque E."/>
            <person name="Girault D."/>
            <person name="Soupe-Gilbert M.-E."/>
            <person name="Picardeau M."/>
            <person name="Goarant C."/>
        </authorList>
    </citation>
    <scope>NUCLEOTIDE SEQUENCE [LARGE SCALE GENOMIC DNA]</scope>
    <source>
        <strain evidence="3">ATI7-C-A5</strain>
    </source>
</reference>
<keyword evidence="4" id="KW-1185">Reference proteome</keyword>
<reference evidence="2 4" key="2">
    <citation type="journal article" date="2018" name="Microb. Genom.">
        <title>Deciphering the unexplored Leptospira diversity from soils uncovers genomic evolution to virulence.</title>
        <authorList>
            <person name="Thibeaux R."/>
            <person name="Iraola G."/>
            <person name="Ferres I."/>
            <person name="Bierque E."/>
            <person name="Girault D."/>
            <person name="Soupe-Gilbert M.E."/>
            <person name="Picardeau M."/>
            <person name="Goarant C."/>
        </authorList>
    </citation>
    <scope>NUCLEOTIDE SEQUENCE [LARGE SCALE GENOMIC DNA]</scope>
    <source>
        <strain evidence="2 4">ATI7-C-A5</strain>
    </source>
</reference>
<feature type="transmembrane region" description="Helical" evidence="1">
    <location>
        <begin position="75"/>
        <end position="94"/>
    </location>
</feature>
<name>A0A2N0BM48_9LEPT</name>
<dbReference type="RefSeq" id="WP_100746487.1">
    <property type="nucleotide sequence ID" value="NZ_NPEF02000010.1"/>
</dbReference>
<organism evidence="3">
    <name type="scientific">Leptospira ellisii</name>
    <dbReference type="NCBI Taxonomy" id="2023197"/>
    <lineage>
        <taxon>Bacteria</taxon>
        <taxon>Pseudomonadati</taxon>
        <taxon>Spirochaetota</taxon>
        <taxon>Spirochaetia</taxon>
        <taxon>Leptospirales</taxon>
        <taxon>Leptospiraceae</taxon>
        <taxon>Leptospira</taxon>
    </lineage>
</organism>
<comment type="caution">
    <text evidence="3">The sequence shown here is derived from an EMBL/GenBank/DDBJ whole genome shotgun (WGS) entry which is preliminary data.</text>
</comment>
<keyword evidence="1" id="KW-0812">Transmembrane</keyword>
<feature type="transmembrane region" description="Helical" evidence="1">
    <location>
        <begin position="12"/>
        <end position="34"/>
    </location>
</feature>
<dbReference type="OrthoDB" id="346152at2"/>
<keyword evidence="1" id="KW-0472">Membrane</keyword>
<feature type="transmembrane region" description="Helical" evidence="1">
    <location>
        <begin position="100"/>
        <end position="120"/>
    </location>
</feature>
<evidence type="ECO:0000256" key="1">
    <source>
        <dbReference type="SAM" id="Phobius"/>
    </source>
</evidence>
<sequence>MFPLRAKQKIRLHSILGISSIILLGFRLILQLLVPLLSEHLALTFGRIGIILGVFAFFSGAGLGRYRFVENSKYAELHVILLLAGLALQVPGISESHSNPYALAAAWFGYPLLIAGWIYGRRIRENIGK</sequence>
<proteinExistence type="predicted"/>
<feature type="transmembrane region" description="Helical" evidence="1">
    <location>
        <begin position="40"/>
        <end position="63"/>
    </location>
</feature>
<reference evidence="2" key="3">
    <citation type="submission" date="2023-10" db="EMBL/GenBank/DDBJ databases">
        <authorList>
            <person name="Picardeau M."/>
            <person name="Thibeaux R."/>
        </authorList>
    </citation>
    <scope>NUCLEOTIDE SEQUENCE</scope>
    <source>
        <strain evidence="2">ATI7-C-A5</strain>
    </source>
</reference>
<dbReference type="Proteomes" id="UP000232122">
    <property type="component" value="Unassembled WGS sequence"/>
</dbReference>
<dbReference type="EMBL" id="NPEF01000353">
    <property type="protein sequence ID" value="PJZ91178.1"/>
    <property type="molecule type" value="Genomic_DNA"/>
</dbReference>
<protein>
    <submittedName>
        <fullName evidence="3">Uncharacterized protein</fullName>
    </submittedName>
</protein>
<keyword evidence="1" id="KW-1133">Transmembrane helix</keyword>
<accession>A0A2N0B3W4</accession>